<organism evidence="1 2">
    <name type="scientific">Arctium lappa</name>
    <name type="common">Greater burdock</name>
    <name type="synonym">Lappa major</name>
    <dbReference type="NCBI Taxonomy" id="4217"/>
    <lineage>
        <taxon>Eukaryota</taxon>
        <taxon>Viridiplantae</taxon>
        <taxon>Streptophyta</taxon>
        <taxon>Embryophyta</taxon>
        <taxon>Tracheophyta</taxon>
        <taxon>Spermatophyta</taxon>
        <taxon>Magnoliopsida</taxon>
        <taxon>eudicotyledons</taxon>
        <taxon>Gunneridae</taxon>
        <taxon>Pentapetalae</taxon>
        <taxon>asterids</taxon>
        <taxon>campanulids</taxon>
        <taxon>Asterales</taxon>
        <taxon>Asteraceae</taxon>
        <taxon>Carduoideae</taxon>
        <taxon>Cardueae</taxon>
        <taxon>Arctiinae</taxon>
        <taxon>Arctium</taxon>
    </lineage>
</organism>
<dbReference type="Proteomes" id="UP001055879">
    <property type="component" value="Linkage Group LG06"/>
</dbReference>
<proteinExistence type="predicted"/>
<accession>A0ACB9BCB4</accession>
<keyword evidence="2" id="KW-1185">Reference proteome</keyword>
<comment type="caution">
    <text evidence="1">The sequence shown here is derived from an EMBL/GenBank/DDBJ whole genome shotgun (WGS) entry which is preliminary data.</text>
</comment>
<reference evidence="1 2" key="2">
    <citation type="journal article" date="2022" name="Mol. Ecol. Resour.">
        <title>The genomes of chicory, endive, great burdock and yacon provide insights into Asteraceae paleo-polyploidization history and plant inulin production.</title>
        <authorList>
            <person name="Fan W."/>
            <person name="Wang S."/>
            <person name="Wang H."/>
            <person name="Wang A."/>
            <person name="Jiang F."/>
            <person name="Liu H."/>
            <person name="Zhao H."/>
            <person name="Xu D."/>
            <person name="Zhang Y."/>
        </authorList>
    </citation>
    <scope>NUCLEOTIDE SEQUENCE [LARGE SCALE GENOMIC DNA]</scope>
    <source>
        <strain evidence="2">cv. Niubang</strain>
    </source>
</reference>
<gene>
    <name evidence="1" type="ORF">L6452_19179</name>
</gene>
<evidence type="ECO:0000313" key="2">
    <source>
        <dbReference type="Proteomes" id="UP001055879"/>
    </source>
</evidence>
<name>A0ACB9BCB4_ARCLA</name>
<protein>
    <submittedName>
        <fullName evidence="1">Uncharacterized protein</fullName>
    </submittedName>
</protein>
<sequence length="107" mass="12036">MASGSGGPAKPTTTTEASSCTETFLKRNSGDAGWNYVNHNHGSLLLVMTRRKWKKGGNSEAKDHESRELHEDDFESDEEPQVEGDEEFEFISDDERLLDIIDDDNME</sequence>
<evidence type="ECO:0000313" key="1">
    <source>
        <dbReference type="EMBL" id="KAI3718315.1"/>
    </source>
</evidence>
<dbReference type="EMBL" id="CM042052">
    <property type="protein sequence ID" value="KAI3718315.1"/>
    <property type="molecule type" value="Genomic_DNA"/>
</dbReference>
<reference evidence="2" key="1">
    <citation type="journal article" date="2022" name="Mol. Ecol. Resour.">
        <title>The genomes of chicory, endive, great burdock and yacon provide insights into Asteraceae palaeo-polyploidization history and plant inulin production.</title>
        <authorList>
            <person name="Fan W."/>
            <person name="Wang S."/>
            <person name="Wang H."/>
            <person name="Wang A."/>
            <person name="Jiang F."/>
            <person name="Liu H."/>
            <person name="Zhao H."/>
            <person name="Xu D."/>
            <person name="Zhang Y."/>
        </authorList>
    </citation>
    <scope>NUCLEOTIDE SEQUENCE [LARGE SCALE GENOMIC DNA]</scope>
    <source>
        <strain evidence="2">cv. Niubang</strain>
    </source>
</reference>